<evidence type="ECO:0000259" key="1">
    <source>
        <dbReference type="Pfam" id="PF00483"/>
    </source>
</evidence>
<dbReference type="InterPro" id="IPR005835">
    <property type="entry name" value="NTP_transferase_dom"/>
</dbReference>
<dbReference type="EMBL" id="UINC01149311">
    <property type="protein sequence ID" value="SVD41702.1"/>
    <property type="molecule type" value="Genomic_DNA"/>
</dbReference>
<gene>
    <name evidence="2" type="ORF">METZ01_LOCUS394556</name>
</gene>
<dbReference type="Pfam" id="PF00483">
    <property type="entry name" value="NTP_transferase"/>
    <property type="match status" value="1"/>
</dbReference>
<accession>A0A382V5D0</accession>
<organism evidence="2">
    <name type="scientific">marine metagenome</name>
    <dbReference type="NCBI Taxonomy" id="408172"/>
    <lineage>
        <taxon>unclassified sequences</taxon>
        <taxon>metagenomes</taxon>
        <taxon>ecological metagenomes</taxon>
    </lineage>
</organism>
<dbReference type="InterPro" id="IPR029044">
    <property type="entry name" value="Nucleotide-diphossugar_trans"/>
</dbReference>
<evidence type="ECO:0000313" key="2">
    <source>
        <dbReference type="EMBL" id="SVD41702.1"/>
    </source>
</evidence>
<dbReference type="InterPro" id="IPR051161">
    <property type="entry name" value="Mannose-6P_isomerase_type2"/>
</dbReference>
<dbReference type="GO" id="GO:0004475">
    <property type="term" value="F:mannose-1-phosphate guanylyltransferase (GTP) activity"/>
    <property type="evidence" value="ECO:0007669"/>
    <property type="project" value="TreeGrafter"/>
</dbReference>
<dbReference type="GO" id="GO:0009298">
    <property type="term" value="P:GDP-mannose biosynthetic process"/>
    <property type="evidence" value="ECO:0007669"/>
    <property type="project" value="TreeGrafter"/>
</dbReference>
<name>A0A382V5D0_9ZZZZ</name>
<dbReference type="AlphaFoldDB" id="A0A382V5D0"/>
<proteinExistence type="predicted"/>
<dbReference type="SUPFAM" id="SSF53448">
    <property type="entry name" value="Nucleotide-diphospho-sugar transferases"/>
    <property type="match status" value="1"/>
</dbReference>
<dbReference type="Gene3D" id="3.90.550.10">
    <property type="entry name" value="Spore Coat Polysaccharide Biosynthesis Protein SpsA, Chain A"/>
    <property type="match status" value="1"/>
</dbReference>
<dbReference type="PANTHER" id="PTHR46390">
    <property type="entry name" value="MANNOSE-1-PHOSPHATE GUANYLYLTRANSFERASE"/>
    <property type="match status" value="1"/>
</dbReference>
<feature type="non-terminal residue" evidence="2">
    <location>
        <position position="33"/>
    </location>
</feature>
<dbReference type="PANTHER" id="PTHR46390:SF1">
    <property type="entry name" value="MANNOSE-1-PHOSPHATE GUANYLYLTRANSFERASE"/>
    <property type="match status" value="1"/>
</dbReference>
<sequence>MQIIPVILTGGFGKRLWPLSRQTYPKQFLSLSS</sequence>
<protein>
    <recommendedName>
        <fullName evidence="1">Nucleotidyl transferase domain-containing protein</fullName>
    </recommendedName>
</protein>
<feature type="domain" description="Nucleotidyl transferase" evidence="1">
    <location>
        <begin position="5"/>
        <end position="32"/>
    </location>
</feature>
<reference evidence="2" key="1">
    <citation type="submission" date="2018-05" db="EMBL/GenBank/DDBJ databases">
        <authorList>
            <person name="Lanie J.A."/>
            <person name="Ng W.-L."/>
            <person name="Kazmierczak K.M."/>
            <person name="Andrzejewski T.M."/>
            <person name="Davidsen T.M."/>
            <person name="Wayne K.J."/>
            <person name="Tettelin H."/>
            <person name="Glass J.I."/>
            <person name="Rusch D."/>
            <person name="Podicherti R."/>
            <person name="Tsui H.-C.T."/>
            <person name="Winkler M.E."/>
        </authorList>
    </citation>
    <scope>NUCLEOTIDE SEQUENCE</scope>
</reference>